<keyword evidence="3" id="KW-1003">Cell membrane</keyword>
<dbReference type="Proteomes" id="UP000321464">
    <property type="component" value="Unassembled WGS sequence"/>
</dbReference>
<evidence type="ECO:0000256" key="7">
    <source>
        <dbReference type="SAM" id="MobiDB-lite"/>
    </source>
</evidence>
<dbReference type="Pfam" id="PF13440">
    <property type="entry name" value="Polysacc_synt_3"/>
    <property type="match status" value="1"/>
</dbReference>
<keyword evidence="5 8" id="KW-1133">Transmembrane helix</keyword>
<comment type="similarity">
    <text evidence="2">Belongs to the polysaccharide synthase family.</text>
</comment>
<evidence type="ECO:0000313" key="10">
    <source>
        <dbReference type="Proteomes" id="UP000321464"/>
    </source>
</evidence>
<feature type="transmembrane region" description="Helical" evidence="8">
    <location>
        <begin position="426"/>
        <end position="446"/>
    </location>
</feature>
<dbReference type="PANTHER" id="PTHR30250:SF10">
    <property type="entry name" value="LIPOPOLYSACCHARIDE BIOSYNTHESIS PROTEIN WZXC"/>
    <property type="match status" value="1"/>
</dbReference>
<feature type="transmembrane region" description="Helical" evidence="8">
    <location>
        <begin position="130"/>
        <end position="149"/>
    </location>
</feature>
<feature type="transmembrane region" description="Helical" evidence="8">
    <location>
        <begin position="340"/>
        <end position="358"/>
    </location>
</feature>
<evidence type="ECO:0000256" key="5">
    <source>
        <dbReference type="ARBA" id="ARBA00022989"/>
    </source>
</evidence>
<organism evidence="9 10">
    <name type="scientific">Novosphingobium sediminis</name>
    <dbReference type="NCBI Taxonomy" id="707214"/>
    <lineage>
        <taxon>Bacteria</taxon>
        <taxon>Pseudomonadati</taxon>
        <taxon>Pseudomonadota</taxon>
        <taxon>Alphaproteobacteria</taxon>
        <taxon>Sphingomonadales</taxon>
        <taxon>Sphingomonadaceae</taxon>
        <taxon>Novosphingobium</taxon>
    </lineage>
</organism>
<evidence type="ECO:0000256" key="6">
    <source>
        <dbReference type="ARBA" id="ARBA00023136"/>
    </source>
</evidence>
<feature type="transmembrane region" description="Helical" evidence="8">
    <location>
        <begin position="98"/>
        <end position="118"/>
    </location>
</feature>
<comment type="subcellular location">
    <subcellularLocation>
        <location evidence="1">Cell membrane</location>
        <topology evidence="1">Multi-pass membrane protein</topology>
    </subcellularLocation>
</comment>
<feature type="transmembrane region" description="Helical" evidence="8">
    <location>
        <begin position="370"/>
        <end position="389"/>
    </location>
</feature>
<feature type="region of interest" description="Disordered" evidence="7">
    <location>
        <begin position="498"/>
        <end position="522"/>
    </location>
</feature>
<feature type="compositionally biased region" description="Basic and acidic residues" evidence="7">
    <location>
        <begin position="513"/>
        <end position="522"/>
    </location>
</feature>
<evidence type="ECO:0000256" key="8">
    <source>
        <dbReference type="SAM" id="Phobius"/>
    </source>
</evidence>
<keyword evidence="10" id="KW-1185">Reference proteome</keyword>
<dbReference type="PANTHER" id="PTHR30250">
    <property type="entry name" value="PST FAMILY PREDICTED COLANIC ACID TRANSPORTER"/>
    <property type="match status" value="1"/>
</dbReference>
<protein>
    <submittedName>
        <fullName evidence="9">Lipopolysaccharide biosynthesis protein</fullName>
    </submittedName>
</protein>
<proteinExistence type="inferred from homology"/>
<evidence type="ECO:0000256" key="4">
    <source>
        <dbReference type="ARBA" id="ARBA00022692"/>
    </source>
</evidence>
<dbReference type="RefSeq" id="WP_170233784.1">
    <property type="nucleotide sequence ID" value="NZ_BJYR01000010.1"/>
</dbReference>
<comment type="caution">
    <text evidence="9">The sequence shown here is derived from an EMBL/GenBank/DDBJ whole genome shotgun (WGS) entry which is preliminary data.</text>
</comment>
<feature type="transmembrane region" description="Helical" evidence="8">
    <location>
        <begin position="246"/>
        <end position="267"/>
    </location>
</feature>
<feature type="transmembrane region" description="Helical" evidence="8">
    <location>
        <begin position="452"/>
        <end position="475"/>
    </location>
</feature>
<evidence type="ECO:0000256" key="1">
    <source>
        <dbReference type="ARBA" id="ARBA00004651"/>
    </source>
</evidence>
<dbReference type="InterPro" id="IPR050833">
    <property type="entry name" value="Poly_Biosynth_Transport"/>
</dbReference>
<gene>
    <name evidence="9" type="ORF">NSE01_14680</name>
</gene>
<dbReference type="GO" id="GO:0005886">
    <property type="term" value="C:plasma membrane"/>
    <property type="evidence" value="ECO:0007669"/>
    <property type="project" value="UniProtKB-SubCell"/>
</dbReference>
<name>A0A512AIU9_9SPHN</name>
<dbReference type="AlphaFoldDB" id="A0A512AIU9"/>
<sequence>MTDRSEPASGAGKGLDESEAKGLVRNMSWSTLGTAARILIAGGALALVSRQVTTAEMGLYGIGWAGASLGYTISLNGAAQSIIAVPNMERGHVGAAQFLSLLIGLITAAILIAVSPFAAQFYHSADVGHAVWVGALFVPLMCLGAVDVAQAQKALQFSKLAFVQTAAVVLAAVTSLALAYAGQGLIALFALQGLIGFYVFVVSRFVGLSMGLHRFGWRHLTDILSVGLHLSLGSLTGALWLNMPQLLIGTVATVDVVGLYVFCSRIVQLVFTQLSGMINNVIYPTFARLRNDPAQVGASFLQTVRFTYFCLNLPLLMLAAAPTAFLVVYGGAKWASGSTVLLYLALAQMVVALGANVFPTFSAMGRPSVAWRWNLFITLVQGLGIIVAAPYGIVAIVQALALTAWVMPLAVWWLSKVTLFRMRDYARNMAPIVLALVPAILAGHLVEAALRLPALIVLAVAAATAMVIYASFTLLMDASLRRNLLDIVRKRRLRTGAVNPAPEEAGNRSGDPLSREGGEVAQ</sequence>
<accession>A0A512AIU9</accession>
<feature type="transmembrane region" description="Helical" evidence="8">
    <location>
        <begin position="395"/>
        <end position="414"/>
    </location>
</feature>
<dbReference type="EMBL" id="BJYR01000010">
    <property type="protein sequence ID" value="GEN99635.1"/>
    <property type="molecule type" value="Genomic_DNA"/>
</dbReference>
<reference evidence="9 10" key="1">
    <citation type="submission" date="2019-07" db="EMBL/GenBank/DDBJ databases">
        <title>Whole genome shotgun sequence of Novosphingobium sediminis NBRC 106119.</title>
        <authorList>
            <person name="Hosoyama A."/>
            <person name="Uohara A."/>
            <person name="Ohji S."/>
            <person name="Ichikawa N."/>
        </authorList>
    </citation>
    <scope>NUCLEOTIDE SEQUENCE [LARGE SCALE GENOMIC DNA]</scope>
    <source>
        <strain evidence="9 10">NBRC 106119</strain>
    </source>
</reference>
<feature type="transmembrane region" description="Helical" evidence="8">
    <location>
        <begin position="161"/>
        <end position="180"/>
    </location>
</feature>
<keyword evidence="4 8" id="KW-0812">Transmembrane</keyword>
<feature type="transmembrane region" description="Helical" evidence="8">
    <location>
        <begin position="27"/>
        <end position="48"/>
    </location>
</feature>
<keyword evidence="6 8" id="KW-0472">Membrane</keyword>
<evidence type="ECO:0000256" key="2">
    <source>
        <dbReference type="ARBA" id="ARBA00007430"/>
    </source>
</evidence>
<evidence type="ECO:0000256" key="3">
    <source>
        <dbReference type="ARBA" id="ARBA00022475"/>
    </source>
</evidence>
<feature type="transmembrane region" description="Helical" evidence="8">
    <location>
        <begin position="186"/>
        <end position="207"/>
    </location>
</feature>
<evidence type="ECO:0000313" key="9">
    <source>
        <dbReference type="EMBL" id="GEN99635.1"/>
    </source>
</evidence>
<feature type="transmembrane region" description="Helical" evidence="8">
    <location>
        <begin position="306"/>
        <end position="328"/>
    </location>
</feature>